<dbReference type="PRINTS" id="PR00313">
    <property type="entry name" value="CABNDNGRPT"/>
</dbReference>
<name>A0A328B490_9CAUL</name>
<dbReference type="Proteomes" id="UP000249842">
    <property type="component" value="Unassembled WGS sequence"/>
</dbReference>
<dbReference type="PROSITE" id="PS00330">
    <property type="entry name" value="HEMOLYSIN_CALCIUM"/>
    <property type="match status" value="1"/>
</dbReference>
<gene>
    <name evidence="4" type="ORF">DJ021_13420</name>
</gene>
<dbReference type="PANTHER" id="PTHR38340:SF1">
    <property type="entry name" value="S-LAYER PROTEIN"/>
    <property type="match status" value="1"/>
</dbReference>
<dbReference type="Gene3D" id="2.150.10.10">
    <property type="entry name" value="Serralysin-like metalloprotease, C-terminal"/>
    <property type="match status" value="2"/>
</dbReference>
<dbReference type="GO" id="GO:0005509">
    <property type="term" value="F:calcium ion binding"/>
    <property type="evidence" value="ECO:0007669"/>
    <property type="project" value="InterPro"/>
</dbReference>
<sequence length="585" mass="60344">MINTLMSQGIHFDLWTDKSDMTTFLNQAHNLEVAHPGGVLAIEGPNEVDGWPVSWNGQSGYAGSDAYQKSLFSSVNADPVLANKPVYLLTVSGMTPSKYQAVGDMHASADYGNVHIYWGGGQPGYGWSPNDPTFYWSNYLKSAAIDAPGLPVVVTEAGATTAVGSTTITAVDQTTQAKQLLNMFMDAAKSGVAKTFIYELAESHNAGPTDAESHFGLYNWDGTPKLAATAIHNFTTILTDGSASGAFATGTLDYAIQGVPQWGGQMLFQEGNGAKDIVVWAEPDIWNENTNTEIAAPNTPVTIDLATAANVTIYDPMKGTAPVQSLGTTSHITFNVTDHPLIVEVTPVGGSTSPAPTPTPTPTPAPAPTPPPTTGGSGADNIAAAPAAPDIHAGAGNDTLTGWSGGDTLWGDDGNDSIVGGSGFDNINGNKGDDTIDGGSGGDDWLVGGQGNDLITAHTGGNILYGNIGNDTLNGGSGNEIIRGGQNDDVIYGGGGNDWLSGDRGNDTLTGGAGADIFHTFQTAGMDRVTDFHVSEGDRVQVDPGTTYTLSQQGADTVIDMGGGNEMVLAGVQLSSLPSGWIFAA</sequence>
<evidence type="ECO:0008006" key="6">
    <source>
        <dbReference type="Google" id="ProtNLM"/>
    </source>
</evidence>
<dbReference type="EMBL" id="QFYP01000001">
    <property type="protein sequence ID" value="RAK60736.1"/>
    <property type="molecule type" value="Genomic_DNA"/>
</dbReference>
<evidence type="ECO:0000256" key="2">
    <source>
        <dbReference type="ARBA" id="ARBA00022525"/>
    </source>
</evidence>
<keyword evidence="5" id="KW-1185">Reference proteome</keyword>
<dbReference type="InterPro" id="IPR001343">
    <property type="entry name" value="Hemolysn_Ca-bd"/>
</dbReference>
<feature type="region of interest" description="Disordered" evidence="3">
    <location>
        <begin position="406"/>
        <end position="444"/>
    </location>
</feature>
<comment type="subcellular location">
    <subcellularLocation>
        <location evidence="1">Secreted</location>
    </subcellularLocation>
</comment>
<comment type="caution">
    <text evidence="4">The sequence shown here is derived from an EMBL/GenBank/DDBJ whole genome shotgun (WGS) entry which is preliminary data.</text>
</comment>
<dbReference type="PANTHER" id="PTHR38340">
    <property type="entry name" value="S-LAYER PROTEIN"/>
    <property type="match status" value="1"/>
</dbReference>
<accession>A0A328B490</accession>
<proteinExistence type="predicted"/>
<dbReference type="InterPro" id="IPR017853">
    <property type="entry name" value="GH"/>
</dbReference>
<dbReference type="SUPFAM" id="SSF51120">
    <property type="entry name" value="beta-Roll"/>
    <property type="match status" value="1"/>
</dbReference>
<dbReference type="InterPro" id="IPR011049">
    <property type="entry name" value="Serralysin-like_metalloprot_C"/>
</dbReference>
<organism evidence="4 5">
    <name type="scientific">Phenylobacterium hankyongense</name>
    <dbReference type="NCBI Taxonomy" id="1813876"/>
    <lineage>
        <taxon>Bacteria</taxon>
        <taxon>Pseudomonadati</taxon>
        <taxon>Pseudomonadota</taxon>
        <taxon>Alphaproteobacteria</taxon>
        <taxon>Caulobacterales</taxon>
        <taxon>Caulobacteraceae</taxon>
        <taxon>Phenylobacterium</taxon>
    </lineage>
</organism>
<dbReference type="Pfam" id="PF00353">
    <property type="entry name" value="HemolysinCabind"/>
    <property type="match status" value="3"/>
</dbReference>
<feature type="compositionally biased region" description="Pro residues" evidence="3">
    <location>
        <begin position="355"/>
        <end position="373"/>
    </location>
</feature>
<dbReference type="Gene3D" id="3.20.20.80">
    <property type="entry name" value="Glycosidases"/>
    <property type="match status" value="1"/>
</dbReference>
<reference evidence="5" key="1">
    <citation type="submission" date="2018-05" db="EMBL/GenBank/DDBJ databases">
        <authorList>
            <person name="Li X."/>
        </authorList>
    </citation>
    <scope>NUCLEOTIDE SEQUENCE [LARGE SCALE GENOMIC DNA]</scope>
    <source>
        <strain evidence="5">HKS-05</strain>
    </source>
</reference>
<dbReference type="SUPFAM" id="SSF51445">
    <property type="entry name" value="(Trans)glycosidases"/>
    <property type="match status" value="1"/>
</dbReference>
<feature type="region of interest" description="Disordered" evidence="3">
    <location>
        <begin position="345"/>
        <end position="383"/>
    </location>
</feature>
<evidence type="ECO:0000313" key="4">
    <source>
        <dbReference type="EMBL" id="RAK60736.1"/>
    </source>
</evidence>
<dbReference type="AlphaFoldDB" id="A0A328B490"/>
<evidence type="ECO:0000313" key="5">
    <source>
        <dbReference type="Proteomes" id="UP000249842"/>
    </source>
</evidence>
<dbReference type="InterPro" id="IPR050557">
    <property type="entry name" value="RTX_toxin/Mannuronan_C5-epim"/>
</dbReference>
<evidence type="ECO:0000256" key="1">
    <source>
        <dbReference type="ARBA" id="ARBA00004613"/>
    </source>
</evidence>
<evidence type="ECO:0000256" key="3">
    <source>
        <dbReference type="SAM" id="MobiDB-lite"/>
    </source>
</evidence>
<dbReference type="GO" id="GO:0005576">
    <property type="term" value="C:extracellular region"/>
    <property type="evidence" value="ECO:0007669"/>
    <property type="project" value="UniProtKB-SubCell"/>
</dbReference>
<protein>
    <recommendedName>
        <fullName evidence="6">Calcium-binding protein</fullName>
    </recommendedName>
</protein>
<keyword evidence="2" id="KW-0964">Secreted</keyword>
<dbReference type="InterPro" id="IPR018511">
    <property type="entry name" value="Hemolysin-typ_Ca-bd_CS"/>
</dbReference>